<protein>
    <submittedName>
        <fullName evidence="2">Uncharacterized protein</fullName>
    </submittedName>
</protein>
<dbReference type="AlphaFoldDB" id="A0A392RU18"/>
<reference evidence="2 3" key="1">
    <citation type="journal article" date="2018" name="Front. Plant Sci.">
        <title>Red Clover (Trifolium pratense) and Zigzag Clover (T. medium) - A Picture of Genomic Similarities and Differences.</title>
        <authorList>
            <person name="Dluhosova J."/>
            <person name="Istvanek J."/>
            <person name="Nedelnik J."/>
            <person name="Repkova J."/>
        </authorList>
    </citation>
    <scope>NUCLEOTIDE SEQUENCE [LARGE SCALE GENOMIC DNA]</scope>
    <source>
        <strain evidence="3">cv. 10/8</strain>
        <tissue evidence="2">Leaf</tissue>
    </source>
</reference>
<dbReference type="Proteomes" id="UP000265520">
    <property type="component" value="Unassembled WGS sequence"/>
</dbReference>
<accession>A0A392RU18</accession>
<keyword evidence="3" id="KW-1185">Reference proteome</keyword>
<evidence type="ECO:0000313" key="2">
    <source>
        <dbReference type="EMBL" id="MCI39095.1"/>
    </source>
</evidence>
<comment type="caution">
    <text evidence="2">The sequence shown here is derived from an EMBL/GenBank/DDBJ whole genome shotgun (WGS) entry which is preliminary data.</text>
</comment>
<dbReference type="EMBL" id="LXQA010263486">
    <property type="protein sequence ID" value="MCI39095.1"/>
    <property type="molecule type" value="Genomic_DNA"/>
</dbReference>
<organism evidence="2 3">
    <name type="scientific">Trifolium medium</name>
    <dbReference type="NCBI Taxonomy" id="97028"/>
    <lineage>
        <taxon>Eukaryota</taxon>
        <taxon>Viridiplantae</taxon>
        <taxon>Streptophyta</taxon>
        <taxon>Embryophyta</taxon>
        <taxon>Tracheophyta</taxon>
        <taxon>Spermatophyta</taxon>
        <taxon>Magnoliopsida</taxon>
        <taxon>eudicotyledons</taxon>
        <taxon>Gunneridae</taxon>
        <taxon>Pentapetalae</taxon>
        <taxon>rosids</taxon>
        <taxon>fabids</taxon>
        <taxon>Fabales</taxon>
        <taxon>Fabaceae</taxon>
        <taxon>Papilionoideae</taxon>
        <taxon>50 kb inversion clade</taxon>
        <taxon>NPAAA clade</taxon>
        <taxon>Hologalegina</taxon>
        <taxon>IRL clade</taxon>
        <taxon>Trifolieae</taxon>
        <taxon>Trifolium</taxon>
    </lineage>
</organism>
<feature type="compositionally biased region" description="Polar residues" evidence="1">
    <location>
        <begin position="1"/>
        <end position="38"/>
    </location>
</feature>
<feature type="region of interest" description="Disordered" evidence="1">
    <location>
        <begin position="1"/>
        <end position="57"/>
    </location>
</feature>
<feature type="non-terminal residue" evidence="2">
    <location>
        <position position="1"/>
    </location>
</feature>
<name>A0A392RU18_9FABA</name>
<sequence>WEDQQFSSPTNHQTAKEPNTNLSTPSARIKAQTTNPTAASFKKKTKRNQLVYHSQKI</sequence>
<evidence type="ECO:0000313" key="3">
    <source>
        <dbReference type="Proteomes" id="UP000265520"/>
    </source>
</evidence>
<proteinExistence type="predicted"/>
<evidence type="ECO:0000256" key="1">
    <source>
        <dbReference type="SAM" id="MobiDB-lite"/>
    </source>
</evidence>